<sequence>MLEGVQLIDAGATTIASTGAVVGIFFFSRWAWRSIGNPNFFADEESCFLTLTGPVLLVRWTSSQTTSSTSNNSAGQRVFIGCGIETKVRLLLVVPSMKKVDVNEKLHNVLLGARYGVAGALNYPLMEDGLTEVVGALNYALMDDGPTFNRIYNQSKNHVISYGTSRWHRFGYCSTQIDGLILACVLVFLFPGFSPGYGPSSGTNLGDSYSYSGPPLHFSSSTMKQPQLPLISFTPSGKSYPRLRYYHMHSQ</sequence>
<evidence type="ECO:0000256" key="1">
    <source>
        <dbReference type="SAM" id="Phobius"/>
    </source>
</evidence>
<gene>
    <name evidence="2" type="ORF">IFM89_037203</name>
</gene>
<reference evidence="2 3" key="1">
    <citation type="submission" date="2020-10" db="EMBL/GenBank/DDBJ databases">
        <title>The Coptis chinensis genome and diversification of protoberbering-type alkaloids.</title>
        <authorList>
            <person name="Wang B."/>
            <person name="Shu S."/>
            <person name="Song C."/>
            <person name="Liu Y."/>
        </authorList>
    </citation>
    <scope>NUCLEOTIDE SEQUENCE [LARGE SCALE GENOMIC DNA]</scope>
    <source>
        <strain evidence="2">HL-2020</strain>
        <tissue evidence="2">Leaf</tissue>
    </source>
</reference>
<evidence type="ECO:0000313" key="3">
    <source>
        <dbReference type="Proteomes" id="UP000631114"/>
    </source>
</evidence>
<organism evidence="2 3">
    <name type="scientific">Coptis chinensis</name>
    <dbReference type="NCBI Taxonomy" id="261450"/>
    <lineage>
        <taxon>Eukaryota</taxon>
        <taxon>Viridiplantae</taxon>
        <taxon>Streptophyta</taxon>
        <taxon>Embryophyta</taxon>
        <taxon>Tracheophyta</taxon>
        <taxon>Spermatophyta</taxon>
        <taxon>Magnoliopsida</taxon>
        <taxon>Ranunculales</taxon>
        <taxon>Ranunculaceae</taxon>
        <taxon>Coptidoideae</taxon>
        <taxon>Coptis</taxon>
    </lineage>
</organism>
<protein>
    <submittedName>
        <fullName evidence="2">Uncharacterized protein</fullName>
    </submittedName>
</protein>
<keyword evidence="1" id="KW-0472">Membrane</keyword>
<keyword evidence="1" id="KW-1133">Transmembrane helix</keyword>
<dbReference type="EMBL" id="JADFTS010000007">
    <property type="protein sequence ID" value="KAF9599437.1"/>
    <property type="molecule type" value="Genomic_DNA"/>
</dbReference>
<keyword evidence="3" id="KW-1185">Reference proteome</keyword>
<comment type="caution">
    <text evidence="2">The sequence shown here is derived from an EMBL/GenBank/DDBJ whole genome shotgun (WGS) entry which is preliminary data.</text>
</comment>
<dbReference type="AlphaFoldDB" id="A0A835LNW8"/>
<accession>A0A835LNW8</accession>
<dbReference type="Proteomes" id="UP000631114">
    <property type="component" value="Unassembled WGS sequence"/>
</dbReference>
<name>A0A835LNW8_9MAGN</name>
<keyword evidence="1" id="KW-0812">Transmembrane</keyword>
<proteinExistence type="predicted"/>
<feature type="transmembrane region" description="Helical" evidence="1">
    <location>
        <begin position="12"/>
        <end position="32"/>
    </location>
</feature>
<evidence type="ECO:0000313" key="2">
    <source>
        <dbReference type="EMBL" id="KAF9599437.1"/>
    </source>
</evidence>
<feature type="transmembrane region" description="Helical" evidence="1">
    <location>
        <begin position="170"/>
        <end position="190"/>
    </location>
</feature>